<sequence length="384" mass="45209">MMWLMDINCGVCTFRLWASWMSDAESFQIKSLKVDHNYARNFKLGSLVTYLWIGSHYIKEIVQSHKLSVRKLSAKVITKFGIQVSMGQCKRAKKYAVNLIKGSLVEHYGKLWAYGHEILRTNPRSTAKLDVETGPDGKKYLSKFYMCFQRVKQGWKEGCRRIIGLDDYFLKGIYKGELLCTVGRDANDQIYHIAWAVVCVENKHNWKWFLDMLIYDMNLNFGNGYSLMLDKHKVSLIEAIKELLPYVEHMQYVRHNFQILQKRFTWVIYHTHFWRASEATIENAFKNGFYESPIVVIVDARKKPIITILEELKLYMMDRLYNMKLEGQQWGNHIFPEIRNKVNLVKKSQKHFLVLPRGLNQFEVRGAAEAYEVDLERKTCSCRL</sequence>
<evidence type="ECO:0000313" key="3">
    <source>
        <dbReference type="Proteomes" id="UP000235145"/>
    </source>
</evidence>
<accession>A0A9R1UJN0</accession>
<dbReference type="InterPro" id="IPR018289">
    <property type="entry name" value="MULE_transposase_dom"/>
</dbReference>
<comment type="caution">
    <text evidence="2">The sequence shown here is derived from an EMBL/GenBank/DDBJ whole genome shotgun (WGS) entry which is preliminary data.</text>
</comment>
<dbReference type="PANTHER" id="PTHR31973">
    <property type="entry name" value="POLYPROTEIN, PUTATIVE-RELATED"/>
    <property type="match status" value="1"/>
</dbReference>
<evidence type="ECO:0000313" key="2">
    <source>
        <dbReference type="EMBL" id="KAJ0188126.1"/>
    </source>
</evidence>
<proteinExistence type="predicted"/>
<protein>
    <recommendedName>
        <fullName evidence="1">MULE transposase domain-containing protein</fullName>
    </recommendedName>
</protein>
<dbReference type="EMBL" id="NBSK02000009">
    <property type="protein sequence ID" value="KAJ0188126.1"/>
    <property type="molecule type" value="Genomic_DNA"/>
</dbReference>
<dbReference type="PANTHER" id="PTHR31973:SF189">
    <property type="entry name" value="TRANSPOSASE, MUDR, PLANT, MULE TRANSPOSASE DOMAIN PROTEIN-RELATED"/>
    <property type="match status" value="1"/>
</dbReference>
<evidence type="ECO:0000259" key="1">
    <source>
        <dbReference type="Pfam" id="PF10551"/>
    </source>
</evidence>
<organism evidence="2 3">
    <name type="scientific">Lactuca sativa</name>
    <name type="common">Garden lettuce</name>
    <dbReference type="NCBI Taxonomy" id="4236"/>
    <lineage>
        <taxon>Eukaryota</taxon>
        <taxon>Viridiplantae</taxon>
        <taxon>Streptophyta</taxon>
        <taxon>Embryophyta</taxon>
        <taxon>Tracheophyta</taxon>
        <taxon>Spermatophyta</taxon>
        <taxon>Magnoliopsida</taxon>
        <taxon>eudicotyledons</taxon>
        <taxon>Gunneridae</taxon>
        <taxon>Pentapetalae</taxon>
        <taxon>asterids</taxon>
        <taxon>campanulids</taxon>
        <taxon>Asterales</taxon>
        <taxon>Asteraceae</taxon>
        <taxon>Cichorioideae</taxon>
        <taxon>Cichorieae</taxon>
        <taxon>Lactucinae</taxon>
        <taxon>Lactuca</taxon>
    </lineage>
</organism>
<dbReference type="Proteomes" id="UP000235145">
    <property type="component" value="Unassembled WGS sequence"/>
</dbReference>
<dbReference type="AlphaFoldDB" id="A0A9R1UJN0"/>
<reference evidence="2 3" key="1">
    <citation type="journal article" date="2017" name="Nat. Commun.">
        <title>Genome assembly with in vitro proximity ligation data and whole-genome triplication in lettuce.</title>
        <authorList>
            <person name="Reyes-Chin-Wo S."/>
            <person name="Wang Z."/>
            <person name="Yang X."/>
            <person name="Kozik A."/>
            <person name="Arikit S."/>
            <person name="Song C."/>
            <person name="Xia L."/>
            <person name="Froenicke L."/>
            <person name="Lavelle D.O."/>
            <person name="Truco M.J."/>
            <person name="Xia R."/>
            <person name="Zhu S."/>
            <person name="Xu C."/>
            <person name="Xu H."/>
            <person name="Xu X."/>
            <person name="Cox K."/>
            <person name="Korf I."/>
            <person name="Meyers B.C."/>
            <person name="Michelmore R.W."/>
        </authorList>
    </citation>
    <scope>NUCLEOTIDE SEQUENCE [LARGE SCALE GENOMIC DNA]</scope>
    <source>
        <strain evidence="3">cv. Salinas</strain>
        <tissue evidence="2">Seedlings</tissue>
    </source>
</reference>
<gene>
    <name evidence="2" type="ORF">LSAT_V11C900457930</name>
</gene>
<name>A0A9R1UJN0_LACSA</name>
<dbReference type="Pfam" id="PF10551">
    <property type="entry name" value="MULE"/>
    <property type="match status" value="1"/>
</dbReference>
<keyword evidence="3" id="KW-1185">Reference proteome</keyword>
<feature type="domain" description="MULE transposase" evidence="1">
    <location>
        <begin position="163"/>
        <end position="255"/>
    </location>
</feature>